<gene>
    <name evidence="1" type="ORF">EVOR1521_LOCUS26530</name>
</gene>
<dbReference type="AlphaFoldDB" id="A0AA36JF89"/>
<accession>A0AA36JF89</accession>
<comment type="caution">
    <text evidence="1">The sequence shown here is derived from an EMBL/GenBank/DDBJ whole genome shotgun (WGS) entry which is preliminary data.</text>
</comment>
<sequence>MCDVFSLSIASTKVGLQPGVVSCSEVLRSLARRKQWQQTLKLLQEMRSRQVRVDTVCYNICIHACQGQWAQALGLFAELEGLLEPSEVSYGAVFVALGKGHRWLQVLAMLTSAVQGAKARVVYNTALGAFRDAHRWDLAIRMCEDPVVREHLDEVGWATVIAACAKAGKWSLGLMLTDQLRTHHKVTLQTYNWLLRGMRFDSGSWRAALSIVHDAMQKRLSPNAVTYTNLLHSWRQRGPWEKTLELFAELRQLDGAKAEAVSSVLAALERGHRLEATGVALDIKCFLRRQLKLGKAGFNNEAFHEAATLHSAWMGAGLPDAFGSAMHRVLVAPVWGAISGKAGTPSASQVVQNVHYFSAFDARIVGESASWSGTFGQIEGGGVGARC</sequence>
<evidence type="ECO:0000313" key="2">
    <source>
        <dbReference type="Proteomes" id="UP001178507"/>
    </source>
</evidence>
<name>A0AA36JF89_9DINO</name>
<dbReference type="NCBIfam" id="TIGR00756">
    <property type="entry name" value="PPR"/>
    <property type="match status" value="1"/>
</dbReference>
<keyword evidence="2" id="KW-1185">Reference proteome</keyword>
<proteinExistence type="predicted"/>
<dbReference type="EMBL" id="CAUJNA010003517">
    <property type="protein sequence ID" value="CAJ1403981.1"/>
    <property type="molecule type" value="Genomic_DNA"/>
</dbReference>
<dbReference type="PANTHER" id="PTHR47938">
    <property type="entry name" value="RESPIRATORY COMPLEX I CHAPERONE (CIA84), PUTATIVE (AFU_ORTHOLOGUE AFUA_2G06020)-RELATED"/>
    <property type="match status" value="1"/>
</dbReference>
<dbReference type="PANTHER" id="PTHR47938:SF35">
    <property type="entry name" value="PENTATRICOPEPTIDE REPEAT-CONTAINING PROTEIN 4, MITOCHONDRIAL-RELATED"/>
    <property type="match status" value="1"/>
</dbReference>
<dbReference type="InterPro" id="IPR002885">
    <property type="entry name" value="PPR_rpt"/>
</dbReference>
<dbReference type="Gene3D" id="1.25.40.10">
    <property type="entry name" value="Tetratricopeptide repeat domain"/>
    <property type="match status" value="2"/>
</dbReference>
<evidence type="ECO:0008006" key="3">
    <source>
        <dbReference type="Google" id="ProtNLM"/>
    </source>
</evidence>
<evidence type="ECO:0000313" key="1">
    <source>
        <dbReference type="EMBL" id="CAJ1403981.1"/>
    </source>
</evidence>
<dbReference type="GO" id="GO:0003729">
    <property type="term" value="F:mRNA binding"/>
    <property type="evidence" value="ECO:0007669"/>
    <property type="project" value="TreeGrafter"/>
</dbReference>
<dbReference type="Proteomes" id="UP001178507">
    <property type="component" value="Unassembled WGS sequence"/>
</dbReference>
<dbReference type="InterPro" id="IPR011990">
    <property type="entry name" value="TPR-like_helical_dom_sf"/>
</dbReference>
<dbReference type="Pfam" id="PF13041">
    <property type="entry name" value="PPR_2"/>
    <property type="match status" value="1"/>
</dbReference>
<dbReference type="Pfam" id="PF01535">
    <property type="entry name" value="PPR"/>
    <property type="match status" value="1"/>
</dbReference>
<organism evidence="1 2">
    <name type="scientific">Effrenium voratum</name>
    <dbReference type="NCBI Taxonomy" id="2562239"/>
    <lineage>
        <taxon>Eukaryota</taxon>
        <taxon>Sar</taxon>
        <taxon>Alveolata</taxon>
        <taxon>Dinophyceae</taxon>
        <taxon>Suessiales</taxon>
        <taxon>Symbiodiniaceae</taxon>
        <taxon>Effrenium</taxon>
    </lineage>
</organism>
<reference evidence="1" key="1">
    <citation type="submission" date="2023-08" db="EMBL/GenBank/DDBJ databases">
        <authorList>
            <person name="Chen Y."/>
            <person name="Shah S."/>
            <person name="Dougan E. K."/>
            <person name="Thang M."/>
            <person name="Chan C."/>
        </authorList>
    </citation>
    <scope>NUCLEOTIDE SEQUENCE</scope>
</reference>
<protein>
    <recommendedName>
        <fullName evidence="3">Pentatricopeptide repeat-containing protein</fullName>
    </recommendedName>
</protein>